<organism evidence="1 2">
    <name type="scientific">Danio rerio</name>
    <name type="common">Zebrafish</name>
    <name type="synonym">Brachydanio rerio</name>
    <dbReference type="NCBI Taxonomy" id="7955"/>
    <lineage>
        <taxon>Eukaryota</taxon>
        <taxon>Metazoa</taxon>
        <taxon>Chordata</taxon>
        <taxon>Craniata</taxon>
        <taxon>Vertebrata</taxon>
        <taxon>Euteleostomi</taxon>
        <taxon>Actinopterygii</taxon>
        <taxon>Neopterygii</taxon>
        <taxon>Teleostei</taxon>
        <taxon>Ostariophysi</taxon>
        <taxon>Cypriniformes</taxon>
        <taxon>Danionidae</taxon>
        <taxon>Danioninae</taxon>
        <taxon>Danio</taxon>
    </lineage>
</organism>
<name>A0AC58HVM6_DANRE</name>
<sequence>MRCLYIVIIIYLYLCCREFTSVANLHVYCNKQFVSPGGLLILDPREMDDIERAIDEELMKLNLHPSENDIESDDDSNDLNNVSNLLVEGELPDSVLTYIEASRNQISAFEYLILKDVEEKDISSQELFHLNHSNNPATEPASDFIDDPINWKERVISELQFGLQSHVEPQKSEQEITNTSCTEDITEHDISTESKLQFSLEWRELEKRLNKEEEQKLAAHEVERELHLNSEREEEERRRKRLMEFEEELKKIGKFHNDGGKVYHAEDLQVELDKQQTLIQKLEEQMKEERRAFEEAQEEERRRTQKLHCRAATKLQAALRGTLVRRWSKTELSRKREEEKKREQENRELEKLKKEREEEKKRIEEEECIQREETERRRADYERAKEQERHRLEREQNVEQQKREDEMRERIKREEKNNITSVKDDCRRQDVDADKTNKEMQRKEAKQNLQVEDQCKIEEERDGKNKINVLIVQTENKDNMLNAQRTEDNNEIIRTLDKTSEGDINTIEKQDKSQSINALDYTRPQINHYKERIKSHGEETETDSNEKPEQSRKMTKIIAHSHINAHQGLSNDLDIGQDHAKSINSDLMMPASDLNVKSTEMENSCYRNTTESETKNYKVQSQESVSACLPDSTEQKRLAWMMSCTPWSKLSLQNKRKEQSKKRKARKRGPSLPPLSEDAILKAGASNSLKQVTTVMLEDLPGCSLSTLSECNKLQTLTLRRCGLTSLDGLNQCSQIRYIDVQENSITHVDCEGLSSLQILLLGRNQLMNIHGLDEAQNLQTLQLSHNNISLISGLGALKMLLHLSVDHNQLLSTRGLKEIYTLLHLDCSYNYLSHVEGLENCALLNTLDLKGNSLTELPVLQNHVLLRDLYLDDNLIPSLDDLKSYWLPLLQNLSVVQNSITHLSPLLDLVSLKTLDVSHNCLSDLQDLCLNLQECSSLQELSLTVNPLLQENNWRSLILETVPGLIKLNNEQIAAAAVGPWKCPEQKWSFQALCQAQQKQRHSLLQQQKMEISSAPSKHDAQLLAIGHQTDLFRLAVEQRYAHEYGDSCVTEDPALTTVLSSPCVFPKASLSENPEKQHPLTRNWHKNNPQKTPNPQSHLELQSADCIETQSEKEPVQALNLKIAAAVVIQRFWRRKCIMKRREGLPGLIEKTNTKLKLHEVEDTCIERPEIKRAAVVIQAAWRGFFLRKRLARALAAAQIIESDEDFEEVDMDKFIFDEKELEKDWITLHSNALPSRMMPFSEELLLPKSPLLHPVPPKTLPVFPRQPKNAWSDREDASCLEQSVSPSPHLSSRSEESEKILEEWGITNDSTALLILKRANKMKGRKQQQKRLLDPNQRLALFRSHSKQCVSAEAQRQTRPTFKDNYKGHQRANEVHKSPKADEKQTYREKGYQWLDSSDTGRGHFLPDIGPDILNGGRVQLVATGDRDSVDSVSRFLTEPTGVSPTAKTHSRARRFSAENKKIEVPSPTRVSSAPIRNERISFRDNPVRRSGGWGGGKKRAKTEQVKR</sequence>
<gene>
    <name evidence="2" type="primary">lrriq1</name>
</gene>
<protein>
    <submittedName>
        <fullName evidence="2">Leucine-rich repeat- and IQ domain-containing protein 1 isoform X1</fullName>
    </submittedName>
</protein>
<reference evidence="2" key="1">
    <citation type="submission" date="2025-08" db="UniProtKB">
        <authorList>
            <consortium name="RefSeq"/>
        </authorList>
    </citation>
    <scope>IDENTIFICATION</scope>
    <source>
        <strain evidence="2">Tuebingen</strain>
        <tissue evidence="2">Fibroblasts and whole tissue</tissue>
    </source>
</reference>
<evidence type="ECO:0000313" key="2">
    <source>
        <dbReference type="RefSeq" id="XP_073786028.1"/>
    </source>
</evidence>
<proteinExistence type="predicted"/>
<keyword evidence="1" id="KW-1185">Reference proteome</keyword>
<evidence type="ECO:0000313" key="1">
    <source>
        <dbReference type="Proteomes" id="UP000000437"/>
    </source>
</evidence>
<dbReference type="RefSeq" id="XP_073786028.1">
    <property type="nucleotide sequence ID" value="XM_073929927.1"/>
</dbReference>
<accession>A0AC58HVM6</accession>
<dbReference type="Proteomes" id="UP000000437">
    <property type="component" value="Chromosome 18"/>
</dbReference>